<feature type="compositionally biased region" description="Polar residues" evidence="1">
    <location>
        <begin position="161"/>
        <end position="172"/>
    </location>
</feature>
<dbReference type="RefSeq" id="XP_056481701.1">
    <property type="nucleotide sequence ID" value="XM_056638194.1"/>
</dbReference>
<feature type="region of interest" description="Disordered" evidence="1">
    <location>
        <begin position="25"/>
        <end position="52"/>
    </location>
</feature>
<evidence type="ECO:0000313" key="4">
    <source>
        <dbReference type="Proteomes" id="UP001147747"/>
    </source>
</evidence>
<feature type="chain" id="PRO_5040810572" description="Phytocyanin domain-containing protein" evidence="2">
    <location>
        <begin position="20"/>
        <end position="256"/>
    </location>
</feature>
<feature type="region of interest" description="Disordered" evidence="1">
    <location>
        <begin position="157"/>
        <end position="232"/>
    </location>
</feature>
<dbReference type="InterPro" id="IPR052953">
    <property type="entry name" value="Ser-rich/MCO-related"/>
</dbReference>
<dbReference type="InterPro" id="IPR008972">
    <property type="entry name" value="Cupredoxin"/>
</dbReference>
<dbReference type="AlphaFoldDB" id="A0A9W9SDK2"/>
<dbReference type="PANTHER" id="PTHR34883:SF15">
    <property type="entry name" value="EXTRACELLULAR SERINE-RICH PROTEIN"/>
    <property type="match status" value="1"/>
</dbReference>
<dbReference type="GeneID" id="81377174"/>
<gene>
    <name evidence="3" type="ORF">N7509_013557</name>
</gene>
<evidence type="ECO:0000256" key="2">
    <source>
        <dbReference type="SAM" id="SignalP"/>
    </source>
</evidence>
<name>A0A9W9SDK2_9EURO</name>
<organism evidence="3 4">
    <name type="scientific">Penicillium cosmopolitanum</name>
    <dbReference type="NCBI Taxonomy" id="1131564"/>
    <lineage>
        <taxon>Eukaryota</taxon>
        <taxon>Fungi</taxon>
        <taxon>Dikarya</taxon>
        <taxon>Ascomycota</taxon>
        <taxon>Pezizomycotina</taxon>
        <taxon>Eurotiomycetes</taxon>
        <taxon>Eurotiomycetidae</taxon>
        <taxon>Eurotiales</taxon>
        <taxon>Aspergillaceae</taxon>
        <taxon>Penicillium</taxon>
    </lineage>
</organism>
<dbReference type="Proteomes" id="UP001147747">
    <property type="component" value="Unassembled WGS sequence"/>
</dbReference>
<protein>
    <recommendedName>
        <fullName evidence="5">Phytocyanin domain-containing protein</fullName>
    </recommendedName>
</protein>
<keyword evidence="4" id="KW-1185">Reference proteome</keyword>
<dbReference type="SUPFAM" id="SSF49503">
    <property type="entry name" value="Cupredoxins"/>
    <property type="match status" value="1"/>
</dbReference>
<accession>A0A9W9SDK2</accession>
<reference evidence="3" key="2">
    <citation type="journal article" date="2023" name="IMA Fungus">
        <title>Comparative genomic study of the Penicillium genus elucidates a diverse pangenome and 15 lateral gene transfer events.</title>
        <authorList>
            <person name="Petersen C."/>
            <person name="Sorensen T."/>
            <person name="Nielsen M.R."/>
            <person name="Sondergaard T.E."/>
            <person name="Sorensen J.L."/>
            <person name="Fitzpatrick D.A."/>
            <person name="Frisvad J.C."/>
            <person name="Nielsen K.L."/>
        </authorList>
    </citation>
    <scope>NUCLEOTIDE SEQUENCE</scope>
    <source>
        <strain evidence="3">IBT 29677</strain>
    </source>
</reference>
<evidence type="ECO:0000256" key="1">
    <source>
        <dbReference type="SAM" id="MobiDB-lite"/>
    </source>
</evidence>
<keyword evidence="2" id="KW-0732">Signal</keyword>
<dbReference type="Gene3D" id="2.60.40.420">
    <property type="entry name" value="Cupredoxins - blue copper proteins"/>
    <property type="match status" value="1"/>
</dbReference>
<dbReference type="PANTHER" id="PTHR34883">
    <property type="entry name" value="SERINE-RICH PROTEIN, PUTATIVE-RELATED-RELATED"/>
    <property type="match status" value="1"/>
</dbReference>
<sequence length="256" mass="25658">MIQMNLCTFALFWLPLVAAQYGGGGDASSTTTTTDTPTASSTTSASSSSSTVSVDVGEDGFTFNPATINVPKGGVVEFGFYPGDHSVAQAAFDNPCHPLSDTSFFSGFMADAHDGKPVWSLTVNDTNPIWFYCGQIGHCQAGMVGVINPSGSDTLDEFKSKASSASGQSVPATAQGGVLGTPSASAAQTTATASGTTASGTTASGMTTSSSTSTASGTTSSGSSSPKATNTADSLHLSTDLSVLSLLTLMMAGFMI</sequence>
<feature type="compositionally biased region" description="Low complexity" evidence="1">
    <location>
        <begin position="27"/>
        <end position="52"/>
    </location>
</feature>
<proteinExistence type="predicted"/>
<dbReference type="EMBL" id="JAPZBU010000012">
    <property type="protein sequence ID" value="KAJ5376671.1"/>
    <property type="molecule type" value="Genomic_DNA"/>
</dbReference>
<evidence type="ECO:0000313" key="3">
    <source>
        <dbReference type="EMBL" id="KAJ5376671.1"/>
    </source>
</evidence>
<comment type="caution">
    <text evidence="3">The sequence shown here is derived from an EMBL/GenBank/DDBJ whole genome shotgun (WGS) entry which is preliminary data.</text>
</comment>
<feature type="signal peptide" evidence="2">
    <location>
        <begin position="1"/>
        <end position="19"/>
    </location>
</feature>
<dbReference type="OrthoDB" id="2331100at2759"/>
<feature type="compositionally biased region" description="Low complexity" evidence="1">
    <location>
        <begin position="180"/>
        <end position="232"/>
    </location>
</feature>
<dbReference type="CDD" id="cd00920">
    <property type="entry name" value="Cupredoxin"/>
    <property type="match status" value="1"/>
</dbReference>
<evidence type="ECO:0008006" key="5">
    <source>
        <dbReference type="Google" id="ProtNLM"/>
    </source>
</evidence>
<reference evidence="3" key="1">
    <citation type="submission" date="2022-12" db="EMBL/GenBank/DDBJ databases">
        <authorList>
            <person name="Petersen C."/>
        </authorList>
    </citation>
    <scope>NUCLEOTIDE SEQUENCE</scope>
    <source>
        <strain evidence="3">IBT 29677</strain>
    </source>
</reference>